<keyword evidence="2" id="KW-0349">Heme</keyword>
<keyword evidence="3" id="KW-0472">Membrane</keyword>
<dbReference type="Proteomes" id="UP001374579">
    <property type="component" value="Unassembled WGS sequence"/>
</dbReference>
<dbReference type="InterPro" id="IPR036396">
    <property type="entry name" value="Cyt_P450_sf"/>
</dbReference>
<evidence type="ECO:0000256" key="2">
    <source>
        <dbReference type="PIRSR" id="PIRSR602401-1"/>
    </source>
</evidence>
<keyword evidence="2" id="KW-0479">Metal-binding</keyword>
<reference evidence="4 5" key="1">
    <citation type="submission" date="2024-02" db="EMBL/GenBank/DDBJ databases">
        <title>Chromosome-scale genome assembly of the rough periwinkle Littorina saxatilis.</title>
        <authorList>
            <person name="De Jode A."/>
            <person name="Faria R."/>
            <person name="Formenti G."/>
            <person name="Sims Y."/>
            <person name="Smith T.P."/>
            <person name="Tracey A."/>
            <person name="Wood J.M.D."/>
            <person name="Zagrodzka Z.B."/>
            <person name="Johannesson K."/>
            <person name="Butlin R.K."/>
            <person name="Leder E.H."/>
        </authorList>
    </citation>
    <scope>NUCLEOTIDE SEQUENCE [LARGE SCALE GENOMIC DNA]</scope>
    <source>
        <strain evidence="4">Snail1</strain>
        <tissue evidence="4">Muscle</tissue>
    </source>
</reference>
<dbReference type="InterPro" id="IPR002401">
    <property type="entry name" value="Cyt_P450_E_grp-I"/>
</dbReference>
<organism evidence="4 5">
    <name type="scientific">Littorina saxatilis</name>
    <dbReference type="NCBI Taxonomy" id="31220"/>
    <lineage>
        <taxon>Eukaryota</taxon>
        <taxon>Metazoa</taxon>
        <taxon>Spiralia</taxon>
        <taxon>Lophotrochozoa</taxon>
        <taxon>Mollusca</taxon>
        <taxon>Gastropoda</taxon>
        <taxon>Caenogastropoda</taxon>
        <taxon>Littorinimorpha</taxon>
        <taxon>Littorinoidea</taxon>
        <taxon>Littorinidae</taxon>
        <taxon>Littorina</taxon>
    </lineage>
</organism>
<dbReference type="Pfam" id="PF00067">
    <property type="entry name" value="p450"/>
    <property type="match status" value="1"/>
</dbReference>
<dbReference type="AlphaFoldDB" id="A0AAN9BPM0"/>
<keyword evidence="2" id="KW-0408">Iron</keyword>
<proteinExistence type="inferred from homology"/>
<accession>A0AAN9BPM0</accession>
<dbReference type="SUPFAM" id="SSF48264">
    <property type="entry name" value="Cytochrome P450"/>
    <property type="match status" value="1"/>
</dbReference>
<evidence type="ECO:0000256" key="3">
    <source>
        <dbReference type="SAM" id="Phobius"/>
    </source>
</evidence>
<sequence>MSWLGVAIGLGVAAIFISLVFLILWLFPDDSRRSTVPGMEPSSNQNGNLNDVGKAGSLHEFLMKLHKEYGPVASFWFGTQYTVSIASPELFKQHQNLFDRPTELFAMFEPFITRHSIQYANGADGRARRLVFDKVFNYEVLDIYYDKIQKVADEIVSKWNHAEADDHFPLGEHMFLFAVKAALIALMGDSFKDDKEALAFKHSYDVAWGDMEERLSNPILPKENSTRAQNFKKALATLRQIVGRAVKEREAHGKDSRDFLLIDAIIGHHPDEERRFADAITYTVGGFHTSANLLTWCIYYLCMHEEVQDKVYKEIVNILGPTEPVTHQTIGKLKYLRQVLDETLRCSVLAPWAARYSNDDTELEGHKIPAGTPVIHALGVSMMDEKVWPAPTVFDPERFSEKKSKGRPTIAFSPYGFGGQRKCPGYRFAYVEASIIMVTALQKFRFLLVPGQDVKPQYGLVTHPKDEIWFKVVKRA</sequence>
<keyword evidence="3" id="KW-1133">Transmembrane helix</keyword>
<comment type="cofactor">
    <cofactor evidence="2">
        <name>heme</name>
        <dbReference type="ChEBI" id="CHEBI:30413"/>
    </cofactor>
</comment>
<evidence type="ECO:0000313" key="5">
    <source>
        <dbReference type="Proteomes" id="UP001374579"/>
    </source>
</evidence>
<dbReference type="PANTHER" id="PTHR24280">
    <property type="entry name" value="CYTOCHROME P450 20A1"/>
    <property type="match status" value="1"/>
</dbReference>
<gene>
    <name evidence="4" type="ORF">V1264_014093</name>
</gene>
<comment type="caution">
    <text evidence="4">The sequence shown here is derived from an EMBL/GenBank/DDBJ whole genome shotgun (WGS) entry which is preliminary data.</text>
</comment>
<dbReference type="GO" id="GO:0005506">
    <property type="term" value="F:iron ion binding"/>
    <property type="evidence" value="ECO:0007669"/>
    <property type="project" value="InterPro"/>
</dbReference>
<name>A0AAN9BPM0_9CAEN</name>
<dbReference type="GO" id="GO:0020037">
    <property type="term" value="F:heme binding"/>
    <property type="evidence" value="ECO:0007669"/>
    <property type="project" value="InterPro"/>
</dbReference>
<evidence type="ECO:0000313" key="4">
    <source>
        <dbReference type="EMBL" id="KAK7110171.1"/>
    </source>
</evidence>
<comment type="similarity">
    <text evidence="1">Belongs to the cytochrome P450 family.</text>
</comment>
<protein>
    <submittedName>
        <fullName evidence="4">Uncharacterized protein</fullName>
    </submittedName>
</protein>
<keyword evidence="5" id="KW-1185">Reference proteome</keyword>
<dbReference type="GO" id="GO:0016020">
    <property type="term" value="C:membrane"/>
    <property type="evidence" value="ECO:0007669"/>
    <property type="project" value="TreeGrafter"/>
</dbReference>
<keyword evidence="3" id="KW-0812">Transmembrane</keyword>
<dbReference type="PANTHER" id="PTHR24280:SF4">
    <property type="entry name" value="CYTOCHROME P450 20A1"/>
    <property type="match status" value="1"/>
</dbReference>
<dbReference type="Gene3D" id="1.10.630.10">
    <property type="entry name" value="Cytochrome P450"/>
    <property type="match status" value="1"/>
</dbReference>
<dbReference type="GO" id="GO:0016705">
    <property type="term" value="F:oxidoreductase activity, acting on paired donors, with incorporation or reduction of molecular oxygen"/>
    <property type="evidence" value="ECO:0007669"/>
    <property type="project" value="InterPro"/>
</dbReference>
<dbReference type="GO" id="GO:0004497">
    <property type="term" value="F:monooxygenase activity"/>
    <property type="evidence" value="ECO:0007669"/>
    <property type="project" value="InterPro"/>
</dbReference>
<dbReference type="EMBL" id="JBAMIC010000003">
    <property type="protein sequence ID" value="KAK7110171.1"/>
    <property type="molecule type" value="Genomic_DNA"/>
</dbReference>
<evidence type="ECO:0000256" key="1">
    <source>
        <dbReference type="ARBA" id="ARBA00010617"/>
    </source>
</evidence>
<feature type="binding site" description="axial binding residue" evidence="2">
    <location>
        <position position="423"/>
    </location>
    <ligand>
        <name>heme</name>
        <dbReference type="ChEBI" id="CHEBI:30413"/>
    </ligand>
    <ligandPart>
        <name>Fe</name>
        <dbReference type="ChEBI" id="CHEBI:18248"/>
    </ligandPart>
</feature>
<dbReference type="InterPro" id="IPR001128">
    <property type="entry name" value="Cyt_P450"/>
</dbReference>
<feature type="transmembrane region" description="Helical" evidence="3">
    <location>
        <begin position="6"/>
        <end position="27"/>
    </location>
</feature>
<dbReference type="PRINTS" id="PR00463">
    <property type="entry name" value="EP450I"/>
</dbReference>
<dbReference type="InterPro" id="IPR052666">
    <property type="entry name" value="CYP450_20A1-like"/>
</dbReference>